<name>A0ABD5TFN8_9EURY</name>
<feature type="transmembrane region" description="Helical" evidence="2">
    <location>
        <begin position="26"/>
        <end position="47"/>
    </location>
</feature>
<feature type="compositionally biased region" description="Basic and acidic residues" evidence="1">
    <location>
        <begin position="98"/>
        <end position="111"/>
    </location>
</feature>
<dbReference type="RefSeq" id="WP_284063061.1">
    <property type="nucleotide sequence ID" value="NZ_CP126158.1"/>
</dbReference>
<feature type="region of interest" description="Disordered" evidence="1">
    <location>
        <begin position="91"/>
        <end position="111"/>
    </location>
</feature>
<feature type="domain" description="SHOCT" evidence="3">
    <location>
        <begin position="114"/>
        <end position="138"/>
    </location>
</feature>
<dbReference type="Proteomes" id="UP001596443">
    <property type="component" value="Unassembled WGS sequence"/>
</dbReference>
<keyword evidence="2" id="KW-1133">Transmembrane helix</keyword>
<dbReference type="Pfam" id="PF09851">
    <property type="entry name" value="SHOCT"/>
    <property type="match status" value="1"/>
</dbReference>
<protein>
    <submittedName>
        <fullName evidence="4">SHOCT domain-containing protein</fullName>
    </submittedName>
</protein>
<comment type="caution">
    <text evidence="4">The sequence shown here is derived from an EMBL/GenBank/DDBJ whole genome shotgun (WGS) entry which is preliminary data.</text>
</comment>
<evidence type="ECO:0000313" key="4">
    <source>
        <dbReference type="EMBL" id="MFC6786260.1"/>
    </source>
</evidence>
<gene>
    <name evidence="4" type="ORF">ACFQFD_09750</name>
</gene>
<evidence type="ECO:0000259" key="3">
    <source>
        <dbReference type="Pfam" id="PF09851"/>
    </source>
</evidence>
<proteinExistence type="predicted"/>
<feature type="region of interest" description="Disordered" evidence="1">
    <location>
        <begin position="135"/>
        <end position="160"/>
    </location>
</feature>
<feature type="transmembrane region" description="Helical" evidence="2">
    <location>
        <begin position="54"/>
        <end position="81"/>
    </location>
</feature>
<keyword evidence="5" id="KW-1185">Reference proteome</keyword>
<keyword evidence="2" id="KW-0472">Membrane</keyword>
<accession>A0ABD5TFN8</accession>
<dbReference type="AlphaFoldDB" id="A0ABD5TFN8"/>
<dbReference type="GeneID" id="81209328"/>
<reference evidence="4 5" key="1">
    <citation type="journal article" date="2019" name="Int. J. Syst. Evol. Microbiol.">
        <title>The Global Catalogue of Microorganisms (GCM) 10K type strain sequencing project: providing services to taxonomists for standard genome sequencing and annotation.</title>
        <authorList>
            <consortium name="The Broad Institute Genomics Platform"/>
            <consortium name="The Broad Institute Genome Sequencing Center for Infectious Disease"/>
            <person name="Wu L."/>
            <person name="Ma J."/>
        </authorList>
    </citation>
    <scope>NUCLEOTIDE SEQUENCE [LARGE SCALE GENOMIC DNA]</scope>
    <source>
        <strain evidence="4 5">SYNS20</strain>
    </source>
</reference>
<dbReference type="EMBL" id="JBHSWX010000012">
    <property type="protein sequence ID" value="MFC6786260.1"/>
    <property type="molecule type" value="Genomic_DNA"/>
</dbReference>
<sequence length="160" mass="17201">MSPADDTSTLGSLHRLLEHYTPDGTLGRVLFAGCAGLVWPLLLFAAVTAGSGIVGLVGTAIAFALLLATTAVGLVVLWPVYLSLIGNVESAADYPDAGGRDRVADSDRDRDATPVDVLKRRYAAGELDHDEFERRLDRVVDDPGRPRNGESRTRESERAR</sequence>
<evidence type="ECO:0000256" key="1">
    <source>
        <dbReference type="SAM" id="MobiDB-lite"/>
    </source>
</evidence>
<evidence type="ECO:0000313" key="5">
    <source>
        <dbReference type="Proteomes" id="UP001596443"/>
    </source>
</evidence>
<organism evidence="4 5">
    <name type="scientific">Halobaculum halobium</name>
    <dbReference type="NCBI Taxonomy" id="3032281"/>
    <lineage>
        <taxon>Archaea</taxon>
        <taxon>Methanobacteriati</taxon>
        <taxon>Methanobacteriota</taxon>
        <taxon>Stenosarchaea group</taxon>
        <taxon>Halobacteria</taxon>
        <taxon>Halobacteriales</taxon>
        <taxon>Haloferacaceae</taxon>
        <taxon>Halobaculum</taxon>
    </lineage>
</organism>
<evidence type="ECO:0000256" key="2">
    <source>
        <dbReference type="SAM" id="Phobius"/>
    </source>
</evidence>
<keyword evidence="2" id="KW-0812">Transmembrane</keyword>
<dbReference type="InterPro" id="IPR018649">
    <property type="entry name" value="SHOCT"/>
</dbReference>